<dbReference type="InterPro" id="IPR052029">
    <property type="entry name" value="PpiD_chaperone"/>
</dbReference>
<comment type="subcellular location">
    <subcellularLocation>
        <location evidence="1">Cell membrane</location>
    </subcellularLocation>
</comment>
<evidence type="ECO:0000256" key="5">
    <source>
        <dbReference type="SAM" id="MobiDB-lite"/>
    </source>
</evidence>
<evidence type="ECO:0008006" key="8">
    <source>
        <dbReference type="Google" id="ProtNLM"/>
    </source>
</evidence>
<dbReference type="PANTHER" id="PTHR47529:SF1">
    <property type="entry name" value="PERIPLASMIC CHAPERONE PPID"/>
    <property type="match status" value="1"/>
</dbReference>
<keyword evidence="2" id="KW-1003">Cell membrane</keyword>
<dbReference type="Proteomes" id="UP000326837">
    <property type="component" value="Chromosome"/>
</dbReference>
<evidence type="ECO:0000256" key="2">
    <source>
        <dbReference type="ARBA" id="ARBA00022475"/>
    </source>
</evidence>
<proteinExistence type="predicted"/>
<dbReference type="AlphaFoldDB" id="A0A5K7XEJ6"/>
<name>A0A5K7XEJ6_9BACT</name>
<evidence type="ECO:0000313" key="7">
    <source>
        <dbReference type="Proteomes" id="UP000326837"/>
    </source>
</evidence>
<feature type="region of interest" description="Disordered" evidence="5">
    <location>
        <begin position="316"/>
        <end position="463"/>
    </location>
</feature>
<keyword evidence="3" id="KW-0472">Membrane</keyword>
<protein>
    <recommendedName>
        <fullName evidence="8">PpiC domain-containing protein</fullName>
    </recommendedName>
</protein>
<gene>
    <name evidence="6" type="ORF">PLANPX_2265</name>
</gene>
<evidence type="ECO:0000256" key="3">
    <source>
        <dbReference type="ARBA" id="ARBA00023136"/>
    </source>
</evidence>
<keyword evidence="7" id="KW-1185">Reference proteome</keyword>
<accession>A0A5K7XEJ6</accession>
<feature type="compositionally biased region" description="Low complexity" evidence="5">
    <location>
        <begin position="401"/>
        <end position="459"/>
    </location>
</feature>
<feature type="compositionally biased region" description="Low complexity" evidence="5">
    <location>
        <begin position="316"/>
        <end position="382"/>
    </location>
</feature>
<organism evidence="6 7">
    <name type="scientific">Lacipirellula parvula</name>
    <dbReference type="NCBI Taxonomy" id="2650471"/>
    <lineage>
        <taxon>Bacteria</taxon>
        <taxon>Pseudomonadati</taxon>
        <taxon>Planctomycetota</taxon>
        <taxon>Planctomycetia</taxon>
        <taxon>Pirellulales</taxon>
        <taxon>Lacipirellulaceae</taxon>
        <taxon>Lacipirellula</taxon>
    </lineage>
</organism>
<dbReference type="GO" id="GO:0005886">
    <property type="term" value="C:plasma membrane"/>
    <property type="evidence" value="ECO:0007669"/>
    <property type="project" value="UniProtKB-SubCell"/>
</dbReference>
<dbReference type="KEGG" id="lpav:PLANPX_2265"/>
<evidence type="ECO:0000256" key="4">
    <source>
        <dbReference type="ARBA" id="ARBA00023186"/>
    </source>
</evidence>
<dbReference type="RefSeq" id="WP_152098580.1">
    <property type="nucleotide sequence ID" value="NZ_AP021861.1"/>
</dbReference>
<dbReference type="EMBL" id="AP021861">
    <property type="protein sequence ID" value="BBO32653.1"/>
    <property type="molecule type" value="Genomic_DNA"/>
</dbReference>
<evidence type="ECO:0000313" key="6">
    <source>
        <dbReference type="EMBL" id="BBO32653.1"/>
    </source>
</evidence>
<sequence length="788" mass="86328">MASPFRYFRKHTKAFMAVAVVLLMFIWVVGSSFSSGRSNNGPQVDGQVAAWNGGSLNESQLQALMAQRKITNDFLLGVFGAGGGTSGYDLPRDIPLQGILLTNDQEMDNLDQVVINTEVEAQLAKEAGITVSDQLISQYIKKVGLGKVTDQQAEQILANLGNGNPRTTEGIVFGTLRKALSAYFYTRMYAEAGLVVTPEQRWADWRQVNERISVQAAILPVDKFLTEVPEPTDEQLLGLYNEFRDFDPGRRVDFGGHVVNSPDPGFAEPRRVRLEYLKLSVPTLTEKLLDTITEQDIAYYYEQNKENFVKIGAAPAGESTAPAAETPATETPTTETPAADAPAESTTPAAETPATETPASPAAPAEEAAPAAEPAAPAAEGANESSDARRSSPFRLASFQEESTPAEPAAEAAAPAAAEAATAAPAEEPAAPAADATPATTETPATEPAASATATPSTEQYEPLDAVRDEIRRVLAQEAAEKELIRIMTEATAQLQAEANVYEVATIEAEESGKKPPKPPAKLTDLQWLADKYGLTYEKTSPLTMLELFDTPVGKAIDERQTMNVTQAAFYRLKPYEPMLASELEGDAFIVVKSEDVARRIPDFKEVRDQVVTAWKQRKASELAEKKAQELAAEVVKSNTPFDQFFFADRGYEVIKETALFSWLNYPAGRTDASAQAMLSDVPELKGISPEFMEKAFSLVDNETVSLLNYDHTAAYVLRLARKEFSDDDLKKLFLQEAEYWRGGQDMLVKHASQFQNAVRTEMIQNRAGLEINEEWEIERQKRREKSQ</sequence>
<dbReference type="PANTHER" id="PTHR47529">
    <property type="entry name" value="PEPTIDYL-PROLYL CIS-TRANS ISOMERASE D"/>
    <property type="match status" value="1"/>
</dbReference>
<reference evidence="7" key="1">
    <citation type="submission" date="2019-10" db="EMBL/GenBank/DDBJ databases">
        <title>Lacipirellula parvula gen. nov., sp. nov., representing a lineage of planctomycetes widespread in freshwater anoxic habitats, and description of the family Lacipirellulaceae.</title>
        <authorList>
            <person name="Dedysh S.N."/>
            <person name="Kulichevskaya I.S."/>
            <person name="Beletsky A.V."/>
            <person name="Rakitin A.L."/>
            <person name="Mardanov A.V."/>
            <person name="Ivanova A.A."/>
            <person name="Saltykova V.X."/>
            <person name="Rijpstra W.I.C."/>
            <person name="Sinninghe Damste J.S."/>
            <person name="Ravin N.V."/>
        </authorList>
    </citation>
    <scope>NUCLEOTIDE SEQUENCE [LARGE SCALE GENOMIC DNA]</scope>
    <source>
        <strain evidence="7">PX69</strain>
    </source>
</reference>
<evidence type="ECO:0000256" key="1">
    <source>
        <dbReference type="ARBA" id="ARBA00004236"/>
    </source>
</evidence>
<keyword evidence="4" id="KW-0143">Chaperone</keyword>